<feature type="compositionally biased region" description="Polar residues" evidence="3">
    <location>
        <begin position="176"/>
        <end position="193"/>
    </location>
</feature>
<feature type="compositionally biased region" description="Polar residues" evidence="3">
    <location>
        <begin position="217"/>
        <end position="227"/>
    </location>
</feature>
<dbReference type="InterPro" id="IPR003591">
    <property type="entry name" value="Leu-rich_rpt_typical-subtyp"/>
</dbReference>
<dbReference type="InterPro" id="IPR052574">
    <property type="entry name" value="CDIRP"/>
</dbReference>
<feature type="compositionally biased region" description="Pro residues" evidence="3">
    <location>
        <begin position="204"/>
        <end position="214"/>
    </location>
</feature>
<dbReference type="Proteomes" id="UP001562354">
    <property type="component" value="Unassembled WGS sequence"/>
</dbReference>
<feature type="region of interest" description="Disordered" evidence="3">
    <location>
        <begin position="401"/>
        <end position="462"/>
    </location>
</feature>
<dbReference type="Gene3D" id="3.80.10.10">
    <property type="entry name" value="Ribonuclease Inhibitor"/>
    <property type="match status" value="2"/>
</dbReference>
<feature type="region of interest" description="Disordered" evidence="3">
    <location>
        <begin position="979"/>
        <end position="1056"/>
    </location>
</feature>
<dbReference type="InterPro" id="IPR001611">
    <property type="entry name" value="Leu-rich_rpt"/>
</dbReference>
<keyword evidence="5" id="KW-1185">Reference proteome</keyword>
<name>A0ABR3PBH4_9PEZI</name>
<feature type="compositionally biased region" description="Basic and acidic residues" evidence="3">
    <location>
        <begin position="141"/>
        <end position="154"/>
    </location>
</feature>
<dbReference type="SMART" id="SM00369">
    <property type="entry name" value="LRR_TYP"/>
    <property type="match status" value="7"/>
</dbReference>
<feature type="compositionally biased region" description="Basic and acidic residues" evidence="3">
    <location>
        <begin position="624"/>
        <end position="634"/>
    </location>
</feature>
<keyword evidence="1" id="KW-0433">Leucine-rich repeat</keyword>
<evidence type="ECO:0008006" key="6">
    <source>
        <dbReference type="Google" id="ProtNLM"/>
    </source>
</evidence>
<feature type="region of interest" description="Disordered" evidence="3">
    <location>
        <begin position="944"/>
        <end position="966"/>
    </location>
</feature>
<feature type="compositionally biased region" description="Acidic residues" evidence="3">
    <location>
        <begin position="1099"/>
        <end position="1110"/>
    </location>
</feature>
<feature type="region of interest" description="Disordered" evidence="3">
    <location>
        <begin position="1086"/>
        <end position="1151"/>
    </location>
</feature>
<feature type="compositionally biased region" description="Low complexity" evidence="3">
    <location>
        <begin position="31"/>
        <end position="47"/>
    </location>
</feature>
<feature type="region of interest" description="Disordered" evidence="3">
    <location>
        <begin position="173"/>
        <end position="227"/>
    </location>
</feature>
<evidence type="ECO:0000256" key="3">
    <source>
        <dbReference type="SAM" id="MobiDB-lite"/>
    </source>
</evidence>
<feature type="compositionally biased region" description="Polar residues" evidence="3">
    <location>
        <begin position="70"/>
        <end position="79"/>
    </location>
</feature>
<feature type="region of interest" description="Disordered" evidence="3">
    <location>
        <begin position="840"/>
        <end position="905"/>
    </location>
</feature>
<evidence type="ECO:0000313" key="4">
    <source>
        <dbReference type="EMBL" id="KAL1303508.1"/>
    </source>
</evidence>
<dbReference type="InterPro" id="IPR032675">
    <property type="entry name" value="LRR_dom_sf"/>
</dbReference>
<feature type="compositionally biased region" description="Low complexity" evidence="3">
    <location>
        <begin position="762"/>
        <end position="783"/>
    </location>
</feature>
<feature type="compositionally biased region" description="Basic and acidic residues" evidence="3">
    <location>
        <begin position="1739"/>
        <end position="1761"/>
    </location>
</feature>
<dbReference type="SUPFAM" id="SSF52058">
    <property type="entry name" value="L domain-like"/>
    <property type="match status" value="2"/>
</dbReference>
<dbReference type="PROSITE" id="PS51450">
    <property type="entry name" value="LRR"/>
    <property type="match status" value="5"/>
</dbReference>
<feature type="compositionally biased region" description="Polar residues" evidence="3">
    <location>
        <begin position="93"/>
        <end position="107"/>
    </location>
</feature>
<feature type="compositionally biased region" description="Basic and acidic residues" evidence="3">
    <location>
        <begin position="561"/>
        <end position="570"/>
    </location>
</feature>
<feature type="region of interest" description="Disordered" evidence="3">
    <location>
        <begin position="527"/>
        <end position="584"/>
    </location>
</feature>
<feature type="region of interest" description="Disordered" evidence="3">
    <location>
        <begin position="292"/>
        <end position="380"/>
    </location>
</feature>
<feature type="region of interest" description="Disordered" evidence="3">
    <location>
        <begin position="744"/>
        <end position="819"/>
    </location>
</feature>
<dbReference type="RefSeq" id="XP_069199783.1">
    <property type="nucleotide sequence ID" value="XM_069346904.1"/>
</dbReference>
<dbReference type="EMBL" id="JBFMKM010000010">
    <property type="protein sequence ID" value="KAL1303508.1"/>
    <property type="molecule type" value="Genomic_DNA"/>
</dbReference>
<feature type="compositionally biased region" description="Basic residues" evidence="3">
    <location>
        <begin position="528"/>
        <end position="540"/>
    </location>
</feature>
<reference evidence="4 5" key="1">
    <citation type="submission" date="2024-07" db="EMBL/GenBank/DDBJ databases">
        <title>Draft sequence of the Neodothiora populina.</title>
        <authorList>
            <person name="Drown D.D."/>
            <person name="Schuette U.S."/>
            <person name="Buechlein A.B."/>
            <person name="Rusch D.R."/>
            <person name="Winton L.W."/>
            <person name="Adams G.A."/>
        </authorList>
    </citation>
    <scope>NUCLEOTIDE SEQUENCE [LARGE SCALE GENOMIC DNA]</scope>
    <source>
        <strain evidence="4 5">CPC 39397</strain>
    </source>
</reference>
<proteinExistence type="predicted"/>
<comment type="caution">
    <text evidence="4">The sequence shown here is derived from an EMBL/GenBank/DDBJ whole genome shotgun (WGS) entry which is preliminary data.</text>
</comment>
<keyword evidence="2" id="KW-0677">Repeat</keyword>
<feature type="region of interest" description="Disordered" evidence="3">
    <location>
        <begin position="1738"/>
        <end position="1767"/>
    </location>
</feature>
<evidence type="ECO:0000256" key="2">
    <source>
        <dbReference type="ARBA" id="ARBA00022737"/>
    </source>
</evidence>
<feature type="compositionally biased region" description="Low complexity" evidence="3">
    <location>
        <begin position="434"/>
        <end position="444"/>
    </location>
</feature>
<feature type="compositionally biased region" description="Polar residues" evidence="3">
    <location>
        <begin position="1129"/>
        <end position="1142"/>
    </location>
</feature>
<accession>A0ABR3PBH4</accession>
<gene>
    <name evidence="4" type="ORF">AAFC00_006883</name>
</gene>
<feature type="compositionally biased region" description="Polar residues" evidence="3">
    <location>
        <begin position="609"/>
        <end position="618"/>
    </location>
</feature>
<evidence type="ECO:0000256" key="1">
    <source>
        <dbReference type="ARBA" id="ARBA00022614"/>
    </source>
</evidence>
<sequence length="1767" mass="194499">MPDQIAPWLEDLDEDWVEPVPVAKTAAAFQPSSMTSPVPGPTSPSGSEASQSRVKSTSTRPSRIPRRSSGAYSVASTSDPAPGSLRRRAPFTEISNNTPGFASPTHSVSRKARPVSPSESCASAGSVVRYDTVARKSKSNSPEKQEPQEWKKRLIDGELGYGDQTDLFAPSGLENIFQSPSRPTTANSSQPPLQSFRKLFTPQMIPPSSPPPYPSTIDGSRNSSVLSPAQLPADQHLLQPSSCKQAANRTISGQTDYSGEGFSPVFISKHTTVDGRVDYAAVDHDVSENMLDESNVSLPPPADPDQSGFSSDRDDRTFDDNSEMPTVPDVSLPDNLPTGTPPPVQRSATPLERDESSMLSPSLSPPKTRPSTSPLKLFGNYDTFTNNRLLRRMSQLEDLDREGMMDSAVETESRNGARSYTASPDNPGSPAIMSGRASRSSYLARRSHHSQPREGSQSTQRQIMPSLSSFGEGELDDHDFEADLSIPTALDLSEQDFYENSPPPDIAPPGSRQPFRFHLDEMEARSSLKLKRKLSKRSTARSRLSADYSSIQQTFPAATGERGESVEGKRPRTSPSKAPTPKRRRTIVALSGAMPGLGHGSEIQVKITGASTDGSRSASYEDAGSWRRMKDSLSRPRNPTPGQSRENNARDRDSHVHHEIDEATMHFLDSSPRLEAVKEKLDLTDIPEESLTAEQAQSVAAEVAAFTLQMSKSEIEGKRSRSITTQDFLDEAMHIMSLIRARGRPHSGLGNLEESEAEEALGETLLPKNVAPRSPSPLRLSRPPSREGGNSGWRPRSRTQQDPRVASRLRKFQESDDELDLVESSLRSLNMGALENHADQDALADTLSNIRIRGPRPETRRPRGESDVSHKSKASKTHGSNPSLDSSSSRTIGTHSTRKSDNVATLAPENVAHLIPEEIGGMTFDREKQKWVRIKSAKRVHREIPVSPEHPSNITSEDDPFNDIPDLTVDEMKEMNRISRSNSNGRSTHDQAHHPQAPPSRQGTRQKLSESAAPRPVTRENQAPPPFNSSSAPSKYSVFGSSKQFGSSQQQPQIDTRATSWSNEELANLNRGKTQTGHGLLDLAHANMPHPISDIPEHVDEDSEPSEDDSLQSGESVTEEIPAPKQRQRTSWIASSSGSANNPGPRPMSLRRQTLNRGLHTTTQDQSELSFVATLPDKRLMSVSVNLSQPSAKRAAPSQDLVVPSSTPARIDGTFYLSDLPDFTMNDEDPERPSEKMLAKRVAQHTSTDRYGMAVQSLVKTLTDVEPDEPYWEDIKKLSLRERDLGSVHNLEDFCSRLEDLDLSNNNIAHLEGAPISIRRLNVRSNALSSLTAWSHLMNLQYLDISSNSIDSLAGLSMLIHLREVRADDNQISSLDGVMGLDGLLKLSVRCNNIDNVDFEGSELKRLEEVDLSGNQLTTFTQAESLPSLFRLNLDDNELQTFASNTPASKLAFLSVQSNQLTSFDVSNLAALRYLNVDENRLSTVDGLDRLHALDTLSMRRQHTTKLSIFEQVLHTRSLNLSSNAIGHLDLQHSFHSIQNLELACCGLQELPADFGLKMPNLRAINLSFNALKDVRPLLNITRLETLNVAGNRISRLRKTLATLSRMQHLRTFDARENPITLGFYPPTTTAAALKATSNEQSLVLTSGLNSSLEIRSEAHIQSSAAKSYSLPQADRVADAEHCDRLDEDAKLTRRVYELMLSQSCRALDSVDGLPYDKSKIARRDHVWDRLLDLGVMKRSSEKRDGPGGGEEPKRDGRDTPTCELEV</sequence>
<organism evidence="4 5">
    <name type="scientific">Neodothiora populina</name>
    <dbReference type="NCBI Taxonomy" id="2781224"/>
    <lineage>
        <taxon>Eukaryota</taxon>
        <taxon>Fungi</taxon>
        <taxon>Dikarya</taxon>
        <taxon>Ascomycota</taxon>
        <taxon>Pezizomycotina</taxon>
        <taxon>Dothideomycetes</taxon>
        <taxon>Dothideomycetidae</taxon>
        <taxon>Dothideales</taxon>
        <taxon>Dothioraceae</taxon>
        <taxon>Neodothiora</taxon>
    </lineage>
</organism>
<feature type="compositionally biased region" description="Polar residues" evidence="3">
    <location>
        <begin position="877"/>
        <end position="895"/>
    </location>
</feature>
<dbReference type="GeneID" id="95980582"/>
<dbReference type="SMART" id="SM00365">
    <property type="entry name" value="LRR_SD22"/>
    <property type="match status" value="4"/>
</dbReference>
<feature type="compositionally biased region" description="Polar residues" evidence="3">
    <location>
        <begin position="453"/>
        <end position="462"/>
    </location>
</feature>
<feature type="region of interest" description="Disordered" evidence="3">
    <location>
        <begin position="27"/>
        <end position="154"/>
    </location>
</feature>
<feature type="compositionally biased region" description="Polar residues" evidence="3">
    <location>
        <begin position="547"/>
        <end position="556"/>
    </location>
</feature>
<feature type="region of interest" description="Disordered" evidence="3">
    <location>
        <begin position="607"/>
        <end position="654"/>
    </location>
</feature>
<evidence type="ECO:0000313" key="5">
    <source>
        <dbReference type="Proteomes" id="UP001562354"/>
    </source>
</evidence>
<dbReference type="PANTHER" id="PTHR47566:SF1">
    <property type="entry name" value="PROTEIN NUD1"/>
    <property type="match status" value="1"/>
</dbReference>
<dbReference type="PANTHER" id="PTHR47566">
    <property type="match status" value="1"/>
</dbReference>
<feature type="compositionally biased region" description="Polar residues" evidence="3">
    <location>
        <begin position="414"/>
        <end position="426"/>
    </location>
</feature>
<protein>
    <recommendedName>
        <fullName evidence="6">Septation initiation network scaffold protein cdc11</fullName>
    </recommendedName>
</protein>
<feature type="compositionally biased region" description="Low complexity" evidence="3">
    <location>
        <begin position="1028"/>
        <end position="1053"/>
    </location>
</feature>
<feature type="compositionally biased region" description="Polar residues" evidence="3">
    <location>
        <begin position="635"/>
        <end position="646"/>
    </location>
</feature>
<feature type="compositionally biased region" description="Basic and acidic residues" evidence="3">
    <location>
        <begin position="855"/>
        <end position="870"/>
    </location>
</feature>
<dbReference type="Pfam" id="PF13855">
    <property type="entry name" value="LRR_8"/>
    <property type="match status" value="2"/>
</dbReference>
<feature type="region of interest" description="Disordered" evidence="3">
    <location>
        <begin position="495"/>
        <end position="514"/>
    </location>
</feature>